<evidence type="ECO:0000313" key="3">
    <source>
        <dbReference type="EMBL" id="MFC0678764.1"/>
    </source>
</evidence>
<organism evidence="3 4">
    <name type="scientific">Lysobacter korlensis</name>
    <dbReference type="NCBI Taxonomy" id="553636"/>
    <lineage>
        <taxon>Bacteria</taxon>
        <taxon>Pseudomonadati</taxon>
        <taxon>Pseudomonadota</taxon>
        <taxon>Gammaproteobacteria</taxon>
        <taxon>Lysobacterales</taxon>
        <taxon>Lysobacteraceae</taxon>
        <taxon>Lysobacter</taxon>
    </lineage>
</organism>
<dbReference type="Proteomes" id="UP001589896">
    <property type="component" value="Unassembled WGS sequence"/>
</dbReference>
<keyword evidence="4" id="KW-1185">Reference proteome</keyword>
<sequence>MTHALQPGRLPRATPSSQGVDARGIEAFLDALERDPDIEPHSMMLLRHGQVIAAGWWAPFTPERPHLLYSLSKTFTATALGFAVDEGLLDLDELVVDAFPEFAEEIVTPRARSIRVRHLAAMSSGHTQEMLDVALETDPAEPVRGFLLHEPEQEPGTIFAYSQPCTYTVAAILQRRAGTDLVGYLRPRLFDPLGIPSVGWESHPDGRSIGFSGLYATTEAIAKLGQLYLDGGRWNGEQLLPAGWVEQVSTRWIDTPREGSPDWACGYGFQVWHARHGYRGDGAFGQFCVILPEQDVVLATTASTEAMQSVLDAVWTHLLPAMAEDPGDAGPDADARLAERLTGLRLPTADGPAAPPDGADPAGGYAVLHSPEGPVVEAVDLAADGDGWRVRLVEDGLVAAEARLDGSGWNVGEADGRPPIAVTGGWRNGRLHLSVLMMETPHRLEFELDPGTREAVARWTPPPLSGPDTRIRELQAPRPLR</sequence>
<dbReference type="InterPro" id="IPR012338">
    <property type="entry name" value="Beta-lactam/transpept-like"/>
</dbReference>
<dbReference type="EC" id="3.-.-.-" evidence="3"/>
<feature type="domain" description="Beta-lactamase-related" evidence="2">
    <location>
        <begin position="42"/>
        <end position="306"/>
    </location>
</feature>
<dbReference type="PANTHER" id="PTHR43283:SF7">
    <property type="entry name" value="BETA-LACTAMASE-RELATED DOMAIN-CONTAINING PROTEIN"/>
    <property type="match status" value="1"/>
</dbReference>
<dbReference type="InterPro" id="IPR001466">
    <property type="entry name" value="Beta-lactam-related"/>
</dbReference>
<keyword evidence="3" id="KW-0378">Hydrolase</keyword>
<name>A0ABV6RP51_9GAMM</name>
<protein>
    <submittedName>
        <fullName evidence="3">Serine hydrolase domain-containing protein</fullName>
        <ecNumber evidence="3">3.-.-.-</ecNumber>
    </submittedName>
</protein>
<dbReference type="EMBL" id="JBHLTG010000002">
    <property type="protein sequence ID" value="MFC0678764.1"/>
    <property type="molecule type" value="Genomic_DNA"/>
</dbReference>
<accession>A0ABV6RP51</accession>
<proteinExistence type="predicted"/>
<dbReference type="Pfam" id="PF00144">
    <property type="entry name" value="Beta-lactamase"/>
    <property type="match status" value="1"/>
</dbReference>
<reference evidence="3 4" key="1">
    <citation type="submission" date="2024-09" db="EMBL/GenBank/DDBJ databases">
        <authorList>
            <person name="Sun Q."/>
            <person name="Mori K."/>
        </authorList>
    </citation>
    <scope>NUCLEOTIDE SEQUENCE [LARGE SCALE GENOMIC DNA]</scope>
    <source>
        <strain evidence="3 4">KCTC 23076</strain>
    </source>
</reference>
<dbReference type="RefSeq" id="WP_386668894.1">
    <property type="nucleotide sequence ID" value="NZ_JBHLTG010000002.1"/>
</dbReference>
<feature type="region of interest" description="Disordered" evidence="1">
    <location>
        <begin position="458"/>
        <end position="481"/>
    </location>
</feature>
<comment type="caution">
    <text evidence="3">The sequence shown here is derived from an EMBL/GenBank/DDBJ whole genome shotgun (WGS) entry which is preliminary data.</text>
</comment>
<evidence type="ECO:0000313" key="4">
    <source>
        <dbReference type="Proteomes" id="UP001589896"/>
    </source>
</evidence>
<dbReference type="PANTHER" id="PTHR43283">
    <property type="entry name" value="BETA-LACTAMASE-RELATED"/>
    <property type="match status" value="1"/>
</dbReference>
<dbReference type="InterPro" id="IPR050789">
    <property type="entry name" value="Diverse_Enzym_Activities"/>
</dbReference>
<evidence type="ECO:0000256" key="1">
    <source>
        <dbReference type="SAM" id="MobiDB-lite"/>
    </source>
</evidence>
<evidence type="ECO:0000259" key="2">
    <source>
        <dbReference type="Pfam" id="PF00144"/>
    </source>
</evidence>
<dbReference type="Gene3D" id="3.40.710.10">
    <property type="entry name" value="DD-peptidase/beta-lactamase superfamily"/>
    <property type="match status" value="1"/>
</dbReference>
<dbReference type="SUPFAM" id="SSF56601">
    <property type="entry name" value="beta-lactamase/transpeptidase-like"/>
    <property type="match status" value="1"/>
</dbReference>
<gene>
    <name evidence="3" type="ORF">ACFFGH_13020</name>
</gene>
<dbReference type="GO" id="GO:0016787">
    <property type="term" value="F:hydrolase activity"/>
    <property type="evidence" value="ECO:0007669"/>
    <property type="project" value="UniProtKB-KW"/>
</dbReference>